<name>A0A8J6CF41_DIALT</name>
<dbReference type="SMART" id="SM00184">
    <property type="entry name" value="RING"/>
    <property type="match status" value="1"/>
</dbReference>
<dbReference type="AlphaFoldDB" id="A0A8J6CF41"/>
<dbReference type="GO" id="GO:0061630">
    <property type="term" value="F:ubiquitin protein ligase activity"/>
    <property type="evidence" value="ECO:0007669"/>
    <property type="project" value="TreeGrafter"/>
</dbReference>
<dbReference type="Pfam" id="PF13639">
    <property type="entry name" value="zf-RING_2"/>
    <property type="match status" value="1"/>
</dbReference>
<dbReference type="SUPFAM" id="SSF57850">
    <property type="entry name" value="RING/U-box"/>
    <property type="match status" value="1"/>
</dbReference>
<comment type="caution">
    <text evidence="7">The sequence shown here is derived from an EMBL/GenBank/DDBJ whole genome shotgun (WGS) entry which is preliminary data.</text>
</comment>
<evidence type="ECO:0000256" key="4">
    <source>
        <dbReference type="PROSITE-ProRule" id="PRU00175"/>
    </source>
</evidence>
<accession>A0A8J6CF41</accession>
<reference evidence="7" key="1">
    <citation type="submission" date="2021-05" db="EMBL/GenBank/DDBJ databases">
        <title>The genome of the haptophyte Pavlova lutheri (Diacronema luteri, Pavlovales) - a model for lipid biosynthesis in eukaryotic algae.</title>
        <authorList>
            <person name="Hulatt C.J."/>
            <person name="Posewitz M.C."/>
        </authorList>
    </citation>
    <scope>NUCLEOTIDE SEQUENCE</scope>
    <source>
        <strain evidence="7">NIVA-4/92</strain>
    </source>
</reference>
<evidence type="ECO:0000256" key="3">
    <source>
        <dbReference type="ARBA" id="ARBA00022833"/>
    </source>
</evidence>
<keyword evidence="1" id="KW-0479">Metal-binding</keyword>
<keyword evidence="3" id="KW-0862">Zinc</keyword>
<evidence type="ECO:0000259" key="6">
    <source>
        <dbReference type="PROSITE" id="PS50089"/>
    </source>
</evidence>
<dbReference type="OrthoDB" id="8062037at2759"/>
<dbReference type="PANTHER" id="PTHR45969:SF69">
    <property type="entry name" value="FINGER DOMAIN PROTEIN, PUTATIVE (AFU_ORTHOLOGUE AFUA_3G12190)-RELATED"/>
    <property type="match status" value="1"/>
</dbReference>
<dbReference type="Gene3D" id="3.30.40.10">
    <property type="entry name" value="Zinc/RING finger domain, C3HC4 (zinc finger)"/>
    <property type="match status" value="1"/>
</dbReference>
<proteinExistence type="predicted"/>
<dbReference type="CDD" id="cd16448">
    <property type="entry name" value="RING-H2"/>
    <property type="match status" value="1"/>
</dbReference>
<dbReference type="GO" id="GO:0016567">
    <property type="term" value="P:protein ubiquitination"/>
    <property type="evidence" value="ECO:0007669"/>
    <property type="project" value="TreeGrafter"/>
</dbReference>
<dbReference type="PANTHER" id="PTHR45969">
    <property type="entry name" value="RING ZINC FINGER PROTEIN-RELATED"/>
    <property type="match status" value="1"/>
</dbReference>
<protein>
    <recommendedName>
        <fullName evidence="6">RING-type domain-containing protein</fullName>
    </recommendedName>
</protein>
<sequence>MLHRSSSGMLEWFFDSRPRGHMRSPHSVIASLHPWHELLMPEPLVVAGWIMAADSRRTAGLSVHPRSHERRDARRARSTPTVAAHDDDAGENMCTICLLDVGKEGGTMGVSRLHCGHEFHPLCIAAWFERSPEHRCPLCRAVEGSALEQRDDGSTLPRARPRSLFVSARNVAAWLLLHHQFHNMTAGFGFDRTMALTSSPLLSCVVGMGWVILLHKAIPPPRAAQNPVQVLLGVRNTPHVLRVWTSWIR</sequence>
<gene>
    <name evidence="7" type="ORF">KFE25_008725</name>
</gene>
<feature type="compositionally biased region" description="Basic residues" evidence="5">
    <location>
        <begin position="65"/>
        <end position="77"/>
    </location>
</feature>
<dbReference type="PROSITE" id="PS50089">
    <property type="entry name" value="ZF_RING_2"/>
    <property type="match status" value="1"/>
</dbReference>
<keyword evidence="8" id="KW-1185">Reference proteome</keyword>
<dbReference type="Proteomes" id="UP000751190">
    <property type="component" value="Unassembled WGS sequence"/>
</dbReference>
<evidence type="ECO:0000313" key="8">
    <source>
        <dbReference type="Proteomes" id="UP000751190"/>
    </source>
</evidence>
<dbReference type="InterPro" id="IPR001841">
    <property type="entry name" value="Znf_RING"/>
</dbReference>
<organism evidence="7 8">
    <name type="scientific">Diacronema lutheri</name>
    <name type="common">Unicellular marine alga</name>
    <name type="synonym">Monochrysis lutheri</name>
    <dbReference type="NCBI Taxonomy" id="2081491"/>
    <lineage>
        <taxon>Eukaryota</taxon>
        <taxon>Haptista</taxon>
        <taxon>Haptophyta</taxon>
        <taxon>Pavlovophyceae</taxon>
        <taxon>Pavlovales</taxon>
        <taxon>Pavlovaceae</taxon>
        <taxon>Diacronema</taxon>
    </lineage>
</organism>
<evidence type="ECO:0000313" key="7">
    <source>
        <dbReference type="EMBL" id="KAG8470304.1"/>
    </source>
</evidence>
<dbReference type="EMBL" id="JAGTXO010000001">
    <property type="protein sequence ID" value="KAG8470304.1"/>
    <property type="molecule type" value="Genomic_DNA"/>
</dbReference>
<dbReference type="GO" id="GO:0008270">
    <property type="term" value="F:zinc ion binding"/>
    <property type="evidence" value="ECO:0007669"/>
    <property type="project" value="UniProtKB-KW"/>
</dbReference>
<feature type="domain" description="RING-type" evidence="6">
    <location>
        <begin position="94"/>
        <end position="140"/>
    </location>
</feature>
<evidence type="ECO:0000256" key="5">
    <source>
        <dbReference type="SAM" id="MobiDB-lite"/>
    </source>
</evidence>
<dbReference type="InterPro" id="IPR013083">
    <property type="entry name" value="Znf_RING/FYVE/PHD"/>
</dbReference>
<feature type="region of interest" description="Disordered" evidence="5">
    <location>
        <begin position="60"/>
        <end position="84"/>
    </location>
</feature>
<evidence type="ECO:0000256" key="2">
    <source>
        <dbReference type="ARBA" id="ARBA00022771"/>
    </source>
</evidence>
<keyword evidence="2 4" id="KW-0863">Zinc-finger</keyword>
<evidence type="ECO:0000256" key="1">
    <source>
        <dbReference type="ARBA" id="ARBA00022723"/>
    </source>
</evidence>